<dbReference type="GO" id="GO:0005524">
    <property type="term" value="F:ATP binding"/>
    <property type="evidence" value="ECO:0007669"/>
    <property type="project" value="UniProtKB-KW"/>
</dbReference>
<keyword evidence="1" id="KW-0547">Nucleotide-binding</keyword>
<dbReference type="PANTHER" id="PTHR44167">
    <property type="entry name" value="OVARIAN-SPECIFIC SERINE/THREONINE-PROTEIN KINASE LOK-RELATED"/>
    <property type="match status" value="1"/>
</dbReference>
<organism evidence="4 5">
    <name type="scientific">Metallosphaera sedula</name>
    <dbReference type="NCBI Taxonomy" id="43687"/>
    <lineage>
        <taxon>Archaea</taxon>
        <taxon>Thermoproteota</taxon>
        <taxon>Thermoprotei</taxon>
        <taxon>Sulfolobales</taxon>
        <taxon>Sulfolobaceae</taxon>
        <taxon>Metallosphaera</taxon>
    </lineage>
</organism>
<dbReference type="SMART" id="SM00220">
    <property type="entry name" value="S_TKc"/>
    <property type="match status" value="1"/>
</dbReference>
<keyword evidence="4" id="KW-0808">Transferase</keyword>
<evidence type="ECO:0000313" key="4">
    <source>
        <dbReference type="EMBL" id="AIM27022.1"/>
    </source>
</evidence>
<evidence type="ECO:0000313" key="5">
    <source>
        <dbReference type="Proteomes" id="UP000029084"/>
    </source>
</evidence>
<dbReference type="InterPro" id="IPR000719">
    <property type="entry name" value="Prot_kinase_dom"/>
</dbReference>
<keyword evidence="2" id="KW-0067">ATP-binding</keyword>
<dbReference type="EMBL" id="CP008822">
    <property type="protein sequence ID" value="AIM27022.1"/>
    <property type="molecule type" value="Genomic_DNA"/>
</dbReference>
<dbReference type="OMA" id="QANICEE"/>
<name>A0A088E5H7_9CREN</name>
<dbReference type="PROSITE" id="PS50011">
    <property type="entry name" value="PROTEIN_KINASE_DOM"/>
    <property type="match status" value="1"/>
</dbReference>
<keyword evidence="4" id="KW-0418">Kinase</keyword>
<dbReference type="PANTHER" id="PTHR44167:SF30">
    <property type="entry name" value="PHOSPHORYLASE KINASE"/>
    <property type="match status" value="1"/>
</dbReference>
<accession>A0A088E5H7</accession>
<dbReference type="InterPro" id="IPR008271">
    <property type="entry name" value="Ser/Thr_kinase_AS"/>
</dbReference>
<dbReference type="InterPro" id="IPR017441">
    <property type="entry name" value="Protein_kinase_ATP_BS"/>
</dbReference>
<dbReference type="Pfam" id="PF00069">
    <property type="entry name" value="Pkinase"/>
    <property type="match status" value="1"/>
</dbReference>
<evidence type="ECO:0000256" key="1">
    <source>
        <dbReference type="ARBA" id="ARBA00022741"/>
    </source>
</evidence>
<dbReference type="SUPFAM" id="SSF56112">
    <property type="entry name" value="Protein kinase-like (PK-like)"/>
    <property type="match status" value="1"/>
</dbReference>
<dbReference type="Gene3D" id="1.10.510.10">
    <property type="entry name" value="Transferase(Phosphotransferase) domain 1"/>
    <property type="match status" value="1"/>
</dbReference>
<evidence type="ECO:0000256" key="2">
    <source>
        <dbReference type="ARBA" id="ARBA00022840"/>
    </source>
</evidence>
<gene>
    <name evidence="4" type="ORF">HA72_0863</name>
</gene>
<dbReference type="GO" id="GO:0004674">
    <property type="term" value="F:protein serine/threonine kinase activity"/>
    <property type="evidence" value="ECO:0007669"/>
    <property type="project" value="TreeGrafter"/>
</dbReference>
<dbReference type="InterPro" id="IPR011009">
    <property type="entry name" value="Kinase-like_dom_sf"/>
</dbReference>
<dbReference type="RefSeq" id="WP_012020823.1">
    <property type="nucleotide sequence ID" value="NZ_AP019770.1"/>
</dbReference>
<proteinExistence type="predicted"/>
<dbReference type="PROSITE" id="PS00108">
    <property type="entry name" value="PROTEIN_KINASE_ST"/>
    <property type="match status" value="1"/>
</dbReference>
<feature type="domain" description="Protein kinase" evidence="3">
    <location>
        <begin position="188"/>
        <end position="492"/>
    </location>
</feature>
<dbReference type="PROSITE" id="PS00107">
    <property type="entry name" value="PROTEIN_KINASE_ATP"/>
    <property type="match status" value="1"/>
</dbReference>
<protein>
    <submittedName>
        <fullName evidence="4">Protein kinase</fullName>
    </submittedName>
</protein>
<dbReference type="AlphaFoldDB" id="A0A088E5H7"/>
<sequence>MLNPRIKWSSRKFGNLFDVILHLFFSDTFLFKEIPVDVDQLLVTWDGKLVSCLPTGTRGNYLCKVSSPPGVHRVSVEVIYGGRRIVKTENVPLIDFDISLSLDKNSLLVKLLGYSDPDTISVKLNGTPLTPSRIGPGEYRVDITERGVAEVEVCISGICKRSIINVEPHLSLSDWDPSVWVGRNLYGYQVMEFLGEGGFSYVMKASSPGGVVALKIPKLTQSPASGLTRNVINVLDDLFKEQSALLELSDSPYLVKLVGVHLDRDSVRRALTEPRYYLEYPPMIVMEFMAGGSVSRLVKDDVQFYSDNWKTAVFMIISRISSGLLKIHEKGYVHCDVKPSNILLDREPPPTAGELYERMKRREVNPKLADLGSAVKIGGVPPGVTLEYSSLEQVTSTRYGGVNPRDDVYSLGATIYYLLTKRYLNSPMIPFMEKALGGGGLDNSVYALRDYSTLEAVGLDSKIVRFIKDMTSENRDKRPSSLEVFNFFTSLVN</sequence>
<dbReference type="Proteomes" id="UP000029084">
    <property type="component" value="Chromosome"/>
</dbReference>
<reference evidence="4 5" key="1">
    <citation type="journal article" date="2014" name="J. Bacteriol.">
        <title>Role of an Archaeal PitA Transporter in the Copper and Arsenic Resistance of Metallosphaera sedula, an Extreme Thermoacidophile.</title>
        <authorList>
            <person name="McCarthy S."/>
            <person name="Ai C."/>
            <person name="Wheaton G."/>
            <person name="Tevatia R."/>
            <person name="Eckrich V."/>
            <person name="Kelly R."/>
            <person name="Blum P."/>
        </authorList>
    </citation>
    <scope>NUCLEOTIDE SEQUENCE [LARGE SCALE GENOMIC DNA]</scope>
    <source>
        <strain evidence="4 5">CuR1</strain>
    </source>
</reference>
<dbReference type="GeneID" id="91755326"/>
<evidence type="ECO:0000259" key="3">
    <source>
        <dbReference type="PROSITE" id="PS50011"/>
    </source>
</evidence>